<evidence type="ECO:0000256" key="1">
    <source>
        <dbReference type="ARBA" id="ARBA00022679"/>
    </source>
</evidence>
<accession>A0A974NWL7</accession>
<dbReference type="Gene3D" id="3.40.630.30">
    <property type="match status" value="1"/>
</dbReference>
<dbReference type="SUPFAM" id="SSF55729">
    <property type="entry name" value="Acyl-CoA N-acyltransferases (Nat)"/>
    <property type="match status" value="1"/>
</dbReference>
<keyword evidence="1" id="KW-0808">Transferase</keyword>
<feature type="domain" description="N-acetyltransferase" evidence="3">
    <location>
        <begin position="34"/>
        <end position="191"/>
    </location>
</feature>
<dbReference type="KEGG" id="sari:H5J25_05325"/>
<proteinExistence type="predicted"/>
<dbReference type="PROSITE" id="PS51186">
    <property type="entry name" value="GNAT"/>
    <property type="match status" value="1"/>
</dbReference>
<protein>
    <submittedName>
        <fullName evidence="4">GNAT family N-acetyltransferase</fullName>
    </submittedName>
</protein>
<reference evidence="5" key="1">
    <citation type="submission" date="2020-09" db="EMBL/GenBank/DDBJ databases">
        <title>Sphingomonas sp., a new species isolated from pork steak.</title>
        <authorList>
            <person name="Heidler von Heilborn D."/>
        </authorList>
    </citation>
    <scope>NUCLEOTIDE SEQUENCE [LARGE SCALE GENOMIC DNA]</scope>
</reference>
<name>A0A974NWL7_9SPHN</name>
<dbReference type="AlphaFoldDB" id="A0A974NWL7"/>
<sequence length="204" mass="22434">MALIPVEPEQVATIVTTLEMTRRPPARPIPDSRLRLNRWEAPAPDKYRALFRRVGAPWLWFSRLVMDDAKLVSIIHDPLVRVFAVTDPAGIEVGMLELDDRNAGACELSYVGLIPELTGQGHGRWLMAQALMLAWGTGAKGGKGVERVWVHTCTLDHPGALGFYRASGFTAISRTIETFADPRLTGALPADAAPQIPSFTPNRR</sequence>
<organism evidence="4 5">
    <name type="scientific">Sphingomonas aliaeris</name>
    <dbReference type="NCBI Taxonomy" id="2759526"/>
    <lineage>
        <taxon>Bacteria</taxon>
        <taxon>Pseudomonadati</taxon>
        <taxon>Pseudomonadota</taxon>
        <taxon>Alphaproteobacteria</taxon>
        <taxon>Sphingomonadales</taxon>
        <taxon>Sphingomonadaceae</taxon>
        <taxon>Sphingomonas</taxon>
    </lineage>
</organism>
<keyword evidence="2" id="KW-0012">Acyltransferase</keyword>
<evidence type="ECO:0000256" key="2">
    <source>
        <dbReference type="ARBA" id="ARBA00023315"/>
    </source>
</evidence>
<dbReference type="Proteomes" id="UP000595894">
    <property type="component" value="Chromosome"/>
</dbReference>
<evidence type="ECO:0000313" key="5">
    <source>
        <dbReference type="Proteomes" id="UP000595894"/>
    </source>
</evidence>
<dbReference type="Pfam" id="PF00583">
    <property type="entry name" value="Acetyltransf_1"/>
    <property type="match status" value="1"/>
</dbReference>
<dbReference type="RefSeq" id="WP_202095073.1">
    <property type="nucleotide sequence ID" value="NZ_CP061035.1"/>
</dbReference>
<evidence type="ECO:0000259" key="3">
    <source>
        <dbReference type="PROSITE" id="PS51186"/>
    </source>
</evidence>
<keyword evidence="5" id="KW-1185">Reference proteome</keyword>
<dbReference type="CDD" id="cd04301">
    <property type="entry name" value="NAT_SF"/>
    <property type="match status" value="1"/>
</dbReference>
<dbReference type="InterPro" id="IPR016181">
    <property type="entry name" value="Acyl_CoA_acyltransferase"/>
</dbReference>
<dbReference type="GO" id="GO:0016747">
    <property type="term" value="F:acyltransferase activity, transferring groups other than amino-acyl groups"/>
    <property type="evidence" value="ECO:0007669"/>
    <property type="project" value="InterPro"/>
</dbReference>
<dbReference type="PANTHER" id="PTHR43800:SF1">
    <property type="entry name" value="PEPTIDYL-LYSINE N-ACETYLTRANSFERASE YJAB"/>
    <property type="match status" value="1"/>
</dbReference>
<dbReference type="PANTHER" id="PTHR43800">
    <property type="entry name" value="PEPTIDYL-LYSINE N-ACETYLTRANSFERASE YJAB"/>
    <property type="match status" value="1"/>
</dbReference>
<gene>
    <name evidence="4" type="ORF">H5J25_05325</name>
</gene>
<dbReference type="InterPro" id="IPR000182">
    <property type="entry name" value="GNAT_dom"/>
</dbReference>
<evidence type="ECO:0000313" key="4">
    <source>
        <dbReference type="EMBL" id="QQV78142.1"/>
    </source>
</evidence>
<dbReference type="EMBL" id="CP061035">
    <property type="protein sequence ID" value="QQV78142.1"/>
    <property type="molecule type" value="Genomic_DNA"/>
</dbReference>